<comment type="caution">
    <text evidence="1">The sequence shown here is derived from an EMBL/GenBank/DDBJ whole genome shotgun (WGS) entry which is preliminary data.</text>
</comment>
<dbReference type="Proteomes" id="UP001143307">
    <property type="component" value="Unassembled WGS sequence"/>
</dbReference>
<evidence type="ECO:0000313" key="1">
    <source>
        <dbReference type="EMBL" id="MCX2972619.1"/>
    </source>
</evidence>
<protein>
    <recommendedName>
        <fullName evidence="3">Glutathione S-transferase</fullName>
    </recommendedName>
</protein>
<keyword evidence="2" id="KW-1185">Reference proteome</keyword>
<dbReference type="RefSeq" id="WP_279251614.1">
    <property type="nucleotide sequence ID" value="NZ_SHNP01000001.1"/>
</dbReference>
<dbReference type="Gene3D" id="1.20.1050.10">
    <property type="match status" value="1"/>
</dbReference>
<proteinExistence type="predicted"/>
<dbReference type="EMBL" id="SHNP01000001">
    <property type="protein sequence ID" value="MCX2972619.1"/>
    <property type="molecule type" value="Genomic_DNA"/>
</dbReference>
<reference evidence="1" key="1">
    <citation type="submission" date="2019-02" db="EMBL/GenBank/DDBJ databases">
        <authorList>
            <person name="Li S.-H."/>
        </authorList>
    </citation>
    <scope>NUCLEOTIDE SEQUENCE</scope>
    <source>
        <strain evidence="1">IMCC8485</strain>
    </source>
</reference>
<dbReference type="Pfam" id="PF13410">
    <property type="entry name" value="GST_C_2"/>
    <property type="match status" value="1"/>
</dbReference>
<sequence length="391" mass="44510">MSKITFWGLTASPFQLKMQALADYSRLSWQRWPDQCGRFQSLRAMVQLGSAKRRARVKRYPHSVSTLDEYPAVPYYSLNNGEFFYDSSALARHLDALGASNQPLVPKTQDLGFICQLIDEAFDEFGLYMVHHNRWVTSAGTNRMGEMTVNELRGAIPNFFRARLARKLAARQVRRLPYLFSIAPCGFDAELTPAITPPSREGFPETHSMLNQAWKMYLAALDHLLAAQPYLLGDRFTLADASAYGQLSMNLVDGRAAELLQELAPRVYKWLCFIRDGDHAQSNGDLYLSEDLNLLLDCIKATFIPLMQQNNRAYLQAVNRGQSLFNETAFDLNQALYDGELLGSEFRSVAKTFQVSTWHELCEKWQDLDTDVQDSLQTLYPQLKGEIFEKA</sequence>
<organism evidence="1 2">
    <name type="scientific">Candidatus Seongchinamella marina</name>
    <dbReference type="NCBI Taxonomy" id="2518990"/>
    <lineage>
        <taxon>Bacteria</taxon>
        <taxon>Pseudomonadati</taxon>
        <taxon>Pseudomonadota</taxon>
        <taxon>Gammaproteobacteria</taxon>
        <taxon>Cellvibrionales</taxon>
        <taxon>Halieaceae</taxon>
        <taxon>Seongchinamella</taxon>
    </lineage>
</organism>
<evidence type="ECO:0008006" key="3">
    <source>
        <dbReference type="Google" id="ProtNLM"/>
    </source>
</evidence>
<gene>
    <name evidence="1" type="ORF">EYC87_03335</name>
</gene>
<dbReference type="InterPro" id="IPR036282">
    <property type="entry name" value="Glutathione-S-Trfase_C_sf"/>
</dbReference>
<name>A0ABT3SRX6_9GAMM</name>
<dbReference type="SUPFAM" id="SSF47616">
    <property type="entry name" value="GST C-terminal domain-like"/>
    <property type="match status" value="1"/>
</dbReference>
<evidence type="ECO:0000313" key="2">
    <source>
        <dbReference type="Proteomes" id="UP001143307"/>
    </source>
</evidence>
<accession>A0ABT3SRX6</accession>